<comment type="caution">
    <text evidence="7">The sequence shown here is derived from an EMBL/GenBank/DDBJ whole genome shotgun (WGS) entry which is preliminary data.</text>
</comment>
<keyword evidence="5" id="KW-0560">Oxidoreductase</keyword>
<dbReference type="InterPro" id="IPR011057">
    <property type="entry name" value="Mss4-like_sf"/>
</dbReference>
<gene>
    <name evidence="7" type="ORF">SO694_00048123</name>
</gene>
<evidence type="ECO:0000256" key="1">
    <source>
        <dbReference type="ARBA" id="ARBA00001947"/>
    </source>
</evidence>
<dbReference type="PROSITE" id="PS51790">
    <property type="entry name" value="MSRB"/>
    <property type="match status" value="1"/>
</dbReference>
<comment type="cofactor">
    <cofactor evidence="1">
        <name>Zn(2+)</name>
        <dbReference type="ChEBI" id="CHEBI:29105"/>
    </cofactor>
</comment>
<dbReference type="PANTHER" id="PTHR46081:SF8">
    <property type="entry name" value="PEPTIDE METHIONINE SULFOXIDE REDUCTASE 2"/>
    <property type="match status" value="1"/>
</dbReference>
<organism evidence="7 8">
    <name type="scientific">Aureococcus anophagefferens</name>
    <name type="common">Harmful bloom alga</name>
    <dbReference type="NCBI Taxonomy" id="44056"/>
    <lineage>
        <taxon>Eukaryota</taxon>
        <taxon>Sar</taxon>
        <taxon>Stramenopiles</taxon>
        <taxon>Ochrophyta</taxon>
        <taxon>Pelagophyceae</taxon>
        <taxon>Pelagomonadales</taxon>
        <taxon>Pelagomonadaceae</taxon>
        <taxon>Aureococcus</taxon>
    </lineage>
</organism>
<dbReference type="PANTHER" id="PTHR46081">
    <property type="entry name" value="PEPTIDE METHIONINE SULFOXIDE REDUCTASE 2"/>
    <property type="match status" value="1"/>
</dbReference>
<evidence type="ECO:0000256" key="2">
    <source>
        <dbReference type="ARBA" id="ARBA00007174"/>
    </source>
</evidence>
<evidence type="ECO:0000313" key="8">
    <source>
        <dbReference type="Proteomes" id="UP001363151"/>
    </source>
</evidence>
<name>A0ABR1G8T7_AURAN</name>
<protein>
    <submittedName>
        <fullName evidence="7">Peptide-methionine (R)-S-oxide reductase</fullName>
    </submittedName>
</protein>
<evidence type="ECO:0000259" key="6">
    <source>
        <dbReference type="PROSITE" id="PS51790"/>
    </source>
</evidence>
<dbReference type="EMBL" id="JBBJCI010000079">
    <property type="protein sequence ID" value="KAK7249374.1"/>
    <property type="molecule type" value="Genomic_DNA"/>
</dbReference>
<evidence type="ECO:0000256" key="5">
    <source>
        <dbReference type="ARBA" id="ARBA00023002"/>
    </source>
</evidence>
<feature type="domain" description="MsrB" evidence="6">
    <location>
        <begin position="41"/>
        <end position="176"/>
    </location>
</feature>
<reference evidence="7 8" key="1">
    <citation type="submission" date="2024-03" db="EMBL/GenBank/DDBJ databases">
        <title>Aureococcus anophagefferens CCMP1851 and Kratosvirus quantuckense: Draft genome of a second virus-susceptible host strain in the model system.</title>
        <authorList>
            <person name="Chase E."/>
            <person name="Truchon A.R."/>
            <person name="Schepens W."/>
            <person name="Wilhelm S.W."/>
        </authorList>
    </citation>
    <scope>NUCLEOTIDE SEQUENCE [LARGE SCALE GENOMIC DNA]</scope>
    <source>
        <strain evidence="7 8">CCMP1851</strain>
    </source>
</reference>
<dbReference type="InterPro" id="IPR002579">
    <property type="entry name" value="Met_Sox_Rdtase_MsrB_dom"/>
</dbReference>
<proteinExistence type="inferred from homology"/>
<keyword evidence="4" id="KW-0862">Zinc</keyword>
<evidence type="ECO:0000256" key="4">
    <source>
        <dbReference type="ARBA" id="ARBA00022833"/>
    </source>
</evidence>
<dbReference type="Proteomes" id="UP001363151">
    <property type="component" value="Unassembled WGS sequence"/>
</dbReference>
<dbReference type="Pfam" id="PF01641">
    <property type="entry name" value="SelR"/>
    <property type="match status" value="1"/>
</dbReference>
<dbReference type="Gene3D" id="2.170.150.20">
    <property type="entry name" value="Peptide methionine sulfoxide reductase"/>
    <property type="match status" value="1"/>
</dbReference>
<evidence type="ECO:0000313" key="7">
    <source>
        <dbReference type="EMBL" id="KAK7249374.1"/>
    </source>
</evidence>
<keyword evidence="8" id="KW-1185">Reference proteome</keyword>
<comment type="similarity">
    <text evidence="2">Belongs to the MsrB Met sulfoxide reductase family.</text>
</comment>
<keyword evidence="3" id="KW-0479">Metal-binding</keyword>
<sequence length="200" mass="21620">MRSMLAVVAFARGVRAFAPRAKPTRLVGRALAAGGDMPADDEGWRTELSPNQFAVLRNKATEPAGFSETTEGELEHELKKDFGTKYPQLGAYECAGCGAELYYARAKFDSGCGWPAFYDGVPGAIEEVPDVDGYRVEIVCAKCKGHLGHVFKGEGFPSPTDARHCVNGISLRYQPMSYQPDDVEALPAQFVPRADPSGLS</sequence>
<evidence type="ECO:0000256" key="3">
    <source>
        <dbReference type="ARBA" id="ARBA00022723"/>
    </source>
</evidence>
<dbReference type="SUPFAM" id="SSF51316">
    <property type="entry name" value="Mss4-like"/>
    <property type="match status" value="1"/>
</dbReference>
<dbReference type="InterPro" id="IPR028427">
    <property type="entry name" value="Met_Sox_Rdtase_MsrB"/>
</dbReference>
<accession>A0ABR1G8T7</accession>